<evidence type="ECO:0000256" key="6">
    <source>
        <dbReference type="ARBA" id="ARBA00023242"/>
    </source>
</evidence>
<evidence type="ECO:0000256" key="4">
    <source>
        <dbReference type="ARBA" id="ARBA00018339"/>
    </source>
</evidence>
<proteinExistence type="inferred from homology"/>
<dbReference type="EMBL" id="CYKH01001850">
    <property type="protein sequence ID" value="CUI15153.1"/>
    <property type="molecule type" value="Genomic_DNA"/>
</dbReference>
<evidence type="ECO:0000313" key="8">
    <source>
        <dbReference type="EMBL" id="CUI15153.1"/>
    </source>
</evidence>
<name>A0A0S4KHQ3_BODSA</name>
<evidence type="ECO:0000256" key="1">
    <source>
        <dbReference type="ARBA" id="ARBA00004604"/>
    </source>
</evidence>
<comment type="subcellular location">
    <subcellularLocation>
        <location evidence="1">Nucleus</location>
        <location evidence="1">Nucleolus</location>
    </subcellularLocation>
    <subcellularLocation>
        <location evidence="2">Nucleus</location>
        <location evidence="2">Nucleoplasm</location>
    </subcellularLocation>
</comment>
<reference evidence="9" key="1">
    <citation type="submission" date="2015-09" db="EMBL/GenBank/DDBJ databases">
        <authorList>
            <consortium name="Pathogen Informatics"/>
        </authorList>
    </citation>
    <scope>NUCLEOTIDE SEQUENCE [LARGE SCALE GENOMIC DNA]</scope>
    <source>
        <strain evidence="9">Lake Konstanz</strain>
    </source>
</reference>
<keyword evidence="9" id="KW-1185">Reference proteome</keyword>
<dbReference type="OMA" id="MMTMGRD"/>
<feature type="region of interest" description="Disordered" evidence="7">
    <location>
        <begin position="279"/>
        <end position="299"/>
    </location>
</feature>
<keyword evidence="5" id="KW-0690">Ribosome biogenesis</keyword>
<dbReference type="GO" id="GO:0008097">
    <property type="term" value="F:5S rRNA binding"/>
    <property type="evidence" value="ECO:0007669"/>
    <property type="project" value="TreeGrafter"/>
</dbReference>
<accession>A0A0S4KHQ3</accession>
<dbReference type="GO" id="GO:0006364">
    <property type="term" value="P:rRNA processing"/>
    <property type="evidence" value="ECO:0007669"/>
    <property type="project" value="TreeGrafter"/>
</dbReference>
<dbReference type="GO" id="GO:0005654">
    <property type="term" value="C:nucleoplasm"/>
    <property type="evidence" value="ECO:0007669"/>
    <property type="project" value="UniProtKB-SubCell"/>
</dbReference>
<dbReference type="PANTHER" id="PTHR14211">
    <property type="entry name" value="GLIOMA SUPPRESSOR CANDIDATE REGION GENE 2"/>
    <property type="match status" value="1"/>
</dbReference>
<gene>
    <name evidence="8" type="ORF">BSAL_27735</name>
</gene>
<evidence type="ECO:0000256" key="7">
    <source>
        <dbReference type="SAM" id="MobiDB-lite"/>
    </source>
</evidence>
<feature type="region of interest" description="Disordered" evidence="7">
    <location>
        <begin position="40"/>
        <end position="75"/>
    </location>
</feature>
<feature type="region of interest" description="Disordered" evidence="7">
    <location>
        <begin position="110"/>
        <end position="158"/>
    </location>
</feature>
<feature type="compositionally biased region" description="Basic and acidic residues" evidence="7">
    <location>
        <begin position="132"/>
        <end position="144"/>
    </location>
</feature>
<keyword evidence="6" id="KW-0539">Nucleus</keyword>
<dbReference type="InterPro" id="IPR011687">
    <property type="entry name" value="Nop53/GLTSCR2"/>
</dbReference>
<dbReference type="PIRSF" id="PIRSF017302">
    <property type="entry name" value="Gltscr2"/>
    <property type="match status" value="1"/>
</dbReference>
<evidence type="ECO:0000256" key="2">
    <source>
        <dbReference type="ARBA" id="ARBA00004642"/>
    </source>
</evidence>
<organism evidence="8 9">
    <name type="scientific">Bodo saltans</name>
    <name type="common">Flagellated protozoan</name>
    <dbReference type="NCBI Taxonomy" id="75058"/>
    <lineage>
        <taxon>Eukaryota</taxon>
        <taxon>Discoba</taxon>
        <taxon>Euglenozoa</taxon>
        <taxon>Kinetoplastea</taxon>
        <taxon>Metakinetoplastina</taxon>
        <taxon>Eubodonida</taxon>
        <taxon>Bodonidae</taxon>
        <taxon>Bodo</taxon>
    </lineage>
</organism>
<dbReference type="Proteomes" id="UP000051952">
    <property type="component" value="Unassembled WGS sequence"/>
</dbReference>
<dbReference type="Pfam" id="PF07767">
    <property type="entry name" value="Nop53"/>
    <property type="match status" value="1"/>
</dbReference>
<feature type="compositionally biased region" description="Basic and acidic residues" evidence="7">
    <location>
        <begin position="280"/>
        <end position="290"/>
    </location>
</feature>
<dbReference type="GO" id="GO:0005730">
    <property type="term" value="C:nucleolus"/>
    <property type="evidence" value="ECO:0007669"/>
    <property type="project" value="UniProtKB-SubCell"/>
</dbReference>
<evidence type="ECO:0000256" key="5">
    <source>
        <dbReference type="ARBA" id="ARBA00022517"/>
    </source>
</evidence>
<dbReference type="PANTHER" id="PTHR14211:SF7">
    <property type="entry name" value="RIBOSOME BIOGENESIS PROTEIN NOP53"/>
    <property type="match status" value="1"/>
</dbReference>
<dbReference type="OrthoDB" id="5072at2759"/>
<dbReference type="AlphaFoldDB" id="A0A0S4KHQ3"/>
<comment type="similarity">
    <text evidence="3">Belongs to the NOP53 family.</text>
</comment>
<dbReference type="VEuPathDB" id="TriTrypDB:BSAL_27735"/>
<evidence type="ECO:0000313" key="9">
    <source>
        <dbReference type="Proteomes" id="UP000051952"/>
    </source>
</evidence>
<dbReference type="GO" id="GO:0000027">
    <property type="term" value="P:ribosomal large subunit assembly"/>
    <property type="evidence" value="ECO:0007669"/>
    <property type="project" value="TreeGrafter"/>
</dbReference>
<feature type="compositionally biased region" description="Basic residues" evidence="7">
    <location>
        <begin position="145"/>
        <end position="155"/>
    </location>
</feature>
<sequence>MPPKANKVLKDIWSEEGGTKAIDRPQSVKTSKTWDLPAEVLPTNPLAPRRRKYEHEKPNLRAAVPIPHGGQSYNPQFDEHQAAIATAVIKLEKKKKDHEKIVRLLSAGRNDGIHGNFSADKTWEEEVQDQQPPKEKKAKVENPEKKKKKKKKAGKKATADLAKKAMLHRKHPDREAAVKQLDAIAEIAKEVQKKVDKRDRTAVQKKIARKEGQQIKSFGRYHHTPLALDVTPSDKIVGSLRHMSGGYVHPALERIKSLEERNIIPARMRHTFNKRKMLKPKGDVRLKTEDFGPMPETSH</sequence>
<protein>
    <recommendedName>
        <fullName evidence="4">Ribosome biogenesis protein NOP53</fullName>
    </recommendedName>
</protein>
<evidence type="ECO:0000256" key="3">
    <source>
        <dbReference type="ARBA" id="ARBA00008838"/>
    </source>
</evidence>